<sequence length="408" mass="46359">MKNIRYIFSSLLVIVFLYSCEKSDTAFRDFFNGYEITYPGAVENVISTPGNLRVELKWKGSPDPSITKYVIYWNNRADSQVVNLSAKTDSIKATIGNLSEYAYSFTIYAVDGKGNHSIPKEINNIKVYGPLFQRSLLNRKYDVNRSYYLDNDAELALNFLPADTMNVTQVWTVIKYTNKQGVLVEKKFPGQQKVALSDYKPETAIKYRSAYIPGKASIDTFYVEEYADFPSIDMNKVLYGEADKSFFKAMPLVSQVTADWGTQFEKLWDGSVGPQSFPNLFHTNDVPMPHYFTFDLGVVYQNLARMEETGRDCCHNPVQFEIWGIADISNAQTTLAGNHPGWKDEMLSKGWTLLADVSRNDDGSAPYRFDLVANPPAVRYIRMRVKRTANGNTNACNISELTLWNKLK</sequence>
<evidence type="ECO:0000313" key="3">
    <source>
        <dbReference type="Proteomes" id="UP000245647"/>
    </source>
</evidence>
<dbReference type="EMBL" id="QEAS01000008">
    <property type="protein sequence ID" value="PWG80550.1"/>
    <property type="molecule type" value="Genomic_DNA"/>
</dbReference>
<dbReference type="OrthoDB" id="1043438at2"/>
<dbReference type="SUPFAM" id="SSF49265">
    <property type="entry name" value="Fibronectin type III"/>
    <property type="match status" value="1"/>
</dbReference>
<dbReference type="InterPro" id="IPR032164">
    <property type="entry name" value="DUF5000"/>
</dbReference>
<name>A0A2U2PGR3_9SPHI</name>
<proteinExistence type="predicted"/>
<keyword evidence="3" id="KW-1185">Reference proteome</keyword>
<dbReference type="CDD" id="cd00063">
    <property type="entry name" value="FN3"/>
    <property type="match status" value="1"/>
</dbReference>
<evidence type="ECO:0000259" key="1">
    <source>
        <dbReference type="SMART" id="SM00060"/>
    </source>
</evidence>
<dbReference type="Pfam" id="PF16391">
    <property type="entry name" value="DUF5000"/>
    <property type="match status" value="1"/>
</dbReference>
<protein>
    <recommendedName>
        <fullName evidence="1">Fibronectin type-III domain-containing protein</fullName>
    </recommendedName>
</protein>
<dbReference type="RefSeq" id="WP_109415837.1">
    <property type="nucleotide sequence ID" value="NZ_QEAS01000008.1"/>
</dbReference>
<dbReference type="InterPro" id="IPR008979">
    <property type="entry name" value="Galactose-bd-like_sf"/>
</dbReference>
<dbReference type="Pfam" id="PF16389">
    <property type="entry name" value="DUF4998"/>
    <property type="match status" value="1"/>
</dbReference>
<feature type="domain" description="Fibronectin type-III" evidence="1">
    <location>
        <begin position="39"/>
        <end position="114"/>
    </location>
</feature>
<dbReference type="InterPro" id="IPR036116">
    <property type="entry name" value="FN3_sf"/>
</dbReference>
<dbReference type="AlphaFoldDB" id="A0A2U2PGR3"/>
<dbReference type="SMART" id="SM00060">
    <property type="entry name" value="FN3"/>
    <property type="match status" value="1"/>
</dbReference>
<dbReference type="InterPro" id="IPR013783">
    <property type="entry name" value="Ig-like_fold"/>
</dbReference>
<dbReference type="Gene3D" id="2.60.120.260">
    <property type="entry name" value="Galactose-binding domain-like"/>
    <property type="match status" value="1"/>
</dbReference>
<dbReference type="Proteomes" id="UP000245647">
    <property type="component" value="Unassembled WGS sequence"/>
</dbReference>
<reference evidence="2 3" key="1">
    <citation type="submission" date="2018-04" db="EMBL/GenBank/DDBJ databases">
        <title>Pedobacter chongqingensis sp. nov., isolated from a rottenly hemp rope.</title>
        <authorList>
            <person name="Cai Y."/>
        </authorList>
    </citation>
    <scope>NUCLEOTIDE SEQUENCE [LARGE SCALE GENOMIC DNA]</scope>
    <source>
        <strain evidence="2 3">FJ4-8</strain>
    </source>
</reference>
<organism evidence="2 3">
    <name type="scientific">Pararcticibacter amylolyticus</name>
    <dbReference type="NCBI Taxonomy" id="2173175"/>
    <lineage>
        <taxon>Bacteria</taxon>
        <taxon>Pseudomonadati</taxon>
        <taxon>Bacteroidota</taxon>
        <taxon>Sphingobacteriia</taxon>
        <taxon>Sphingobacteriales</taxon>
        <taxon>Sphingobacteriaceae</taxon>
        <taxon>Pararcticibacter</taxon>
    </lineage>
</organism>
<dbReference type="Gene3D" id="2.60.40.10">
    <property type="entry name" value="Immunoglobulins"/>
    <property type="match status" value="1"/>
</dbReference>
<accession>A0A2U2PGR3</accession>
<evidence type="ECO:0000313" key="2">
    <source>
        <dbReference type="EMBL" id="PWG80550.1"/>
    </source>
</evidence>
<dbReference type="SUPFAM" id="SSF49785">
    <property type="entry name" value="Galactose-binding domain-like"/>
    <property type="match status" value="1"/>
</dbReference>
<gene>
    <name evidence="2" type="ORF">DDR33_10960</name>
</gene>
<dbReference type="PROSITE" id="PS51257">
    <property type="entry name" value="PROKAR_LIPOPROTEIN"/>
    <property type="match status" value="1"/>
</dbReference>
<comment type="caution">
    <text evidence="2">The sequence shown here is derived from an EMBL/GenBank/DDBJ whole genome shotgun (WGS) entry which is preliminary data.</text>
</comment>
<dbReference type="InterPro" id="IPR003961">
    <property type="entry name" value="FN3_dom"/>
</dbReference>